<gene>
    <name evidence="1" type="ORF">EHP00_375</name>
</gene>
<dbReference type="EMBL" id="MNPJ01000001">
    <property type="protein sequence ID" value="OQS55833.1"/>
    <property type="molecule type" value="Genomic_DNA"/>
</dbReference>
<accession>A0A1W0E9C8</accession>
<organism evidence="1 2">
    <name type="scientific">Ecytonucleospora hepatopenaei</name>
    <dbReference type="NCBI Taxonomy" id="646526"/>
    <lineage>
        <taxon>Eukaryota</taxon>
        <taxon>Fungi</taxon>
        <taxon>Fungi incertae sedis</taxon>
        <taxon>Microsporidia</taxon>
        <taxon>Enterocytozoonidae</taxon>
        <taxon>Ecytonucleospora</taxon>
    </lineage>
</organism>
<dbReference type="VEuPathDB" id="MicrosporidiaDB:EHP00_375"/>
<reference evidence="1 2" key="1">
    <citation type="journal article" date="2017" name="Environ. Microbiol.">
        <title>Decay of the glycolytic pathway and adaptation to intranuclear parasitism within Enterocytozoonidae microsporidia.</title>
        <authorList>
            <person name="Wiredu Boakye D."/>
            <person name="Jaroenlak P."/>
            <person name="Prachumwat A."/>
            <person name="Williams T.A."/>
            <person name="Bateman K.S."/>
            <person name="Itsathitphaisarn O."/>
            <person name="Sritunyalucksana K."/>
            <person name="Paszkiewicz K.H."/>
            <person name="Moore K.A."/>
            <person name="Stentiford G.D."/>
            <person name="Williams B.A."/>
        </authorList>
    </citation>
    <scope>NUCLEOTIDE SEQUENCE [LARGE SCALE GENOMIC DNA]</scope>
    <source>
        <strain evidence="1 2">TH1</strain>
    </source>
</reference>
<dbReference type="AlphaFoldDB" id="A0A1W0E9C8"/>
<keyword evidence="2" id="KW-1185">Reference proteome</keyword>
<sequence length="225" mass="26632">MYEKLTAFLLSNKGIFNDEEFYNFMYLLADAYGVKQEYCVFEKYGLVESMLDNNEKTSFKKDILKSHMSRSLKDSLREDVVTDFREKNKKLYNNKLQTSNLDGEALNKNTMNSNFLDVKNKISSECIASNSKKFKKKGNLSISNVFEENFEEEKFRQDVFKNLLNSNHIDKDFITEKECKNPYKKDFNIFIKETNDDKNDREFCFDLGNIDVVEFQEGPEYLFYL</sequence>
<name>A0A1W0E9C8_9MICR</name>
<proteinExistence type="predicted"/>
<protein>
    <submittedName>
        <fullName evidence="1">Uncharacterized protein</fullName>
    </submittedName>
</protein>
<comment type="caution">
    <text evidence="1">The sequence shown here is derived from an EMBL/GenBank/DDBJ whole genome shotgun (WGS) entry which is preliminary data.</text>
</comment>
<evidence type="ECO:0000313" key="2">
    <source>
        <dbReference type="Proteomes" id="UP000192758"/>
    </source>
</evidence>
<dbReference type="Proteomes" id="UP000192758">
    <property type="component" value="Unassembled WGS sequence"/>
</dbReference>
<evidence type="ECO:0000313" key="1">
    <source>
        <dbReference type="EMBL" id="OQS55833.1"/>
    </source>
</evidence>